<evidence type="ECO:0000313" key="1">
    <source>
        <dbReference type="EMBL" id="KAJ8064931.1"/>
    </source>
</evidence>
<accession>A0A9X0ALE2</accession>
<sequence>MPEPLDNMIYINEKLAVEAETKNLKDTVMITEHEILDQQVDLGATQGNLGNKSVFPIHDCQELHNAINDAAWTAGIRENVTETVVHGATVLDPTVSFDLPPIISNAMRTWDASPPNFNGKVAPPEGFVLNGSISLFGLDTLVADFYGYHGPPLESSDLSDSRIPVYQMAALRDDLRLSSLFPAAKDKEFDVIALKDVAITYQNMILDQTKVEGFTVEASIVFDESYGVVHDVLSKFLRFDNPSLRMSCGLQEPEEWHAPLEINAKPKPACDKLQLTSVGLTMTGYDTESYDENGEEVRGLTYGFGIFGTMHLVVPGSILPLEIEFEIEEADDSVSLEATLEGKWEHAFGISCLTLDEVSLGVTFDTQPPLQSLMFQVSATFEIGDTHVTLGGLYSTDGNFELSATLMNLDFHGLSAIFNHFFDDDLEMPEIDLFLGEATITISKHSGFSLVIHDLKIGEHTATDATVEIGSAGVLLRADLDGDILKINDFEI</sequence>
<dbReference type="AlphaFoldDB" id="A0A9X0ALE2"/>
<dbReference type="OrthoDB" id="3219467at2759"/>
<protein>
    <submittedName>
        <fullName evidence="1">Uncharacterized protein</fullName>
    </submittedName>
</protein>
<dbReference type="EMBL" id="JAPEIS010000007">
    <property type="protein sequence ID" value="KAJ8064931.1"/>
    <property type="molecule type" value="Genomic_DNA"/>
</dbReference>
<name>A0A9X0ALE2_9HELO</name>
<proteinExistence type="predicted"/>
<reference evidence="1" key="1">
    <citation type="submission" date="2022-11" db="EMBL/GenBank/DDBJ databases">
        <title>Genome Resource of Sclerotinia nivalis Strain SnTB1, a Plant Pathogen Isolated from American Ginseng.</title>
        <authorList>
            <person name="Fan S."/>
        </authorList>
    </citation>
    <scope>NUCLEOTIDE SEQUENCE</scope>
    <source>
        <strain evidence="1">SnTB1</strain>
    </source>
</reference>
<comment type="caution">
    <text evidence="1">The sequence shown here is derived from an EMBL/GenBank/DDBJ whole genome shotgun (WGS) entry which is preliminary data.</text>
</comment>
<evidence type="ECO:0000313" key="2">
    <source>
        <dbReference type="Proteomes" id="UP001152300"/>
    </source>
</evidence>
<gene>
    <name evidence="1" type="ORF">OCU04_007235</name>
</gene>
<dbReference type="Proteomes" id="UP001152300">
    <property type="component" value="Unassembled WGS sequence"/>
</dbReference>
<keyword evidence="2" id="KW-1185">Reference proteome</keyword>
<organism evidence="1 2">
    <name type="scientific">Sclerotinia nivalis</name>
    <dbReference type="NCBI Taxonomy" id="352851"/>
    <lineage>
        <taxon>Eukaryota</taxon>
        <taxon>Fungi</taxon>
        <taxon>Dikarya</taxon>
        <taxon>Ascomycota</taxon>
        <taxon>Pezizomycotina</taxon>
        <taxon>Leotiomycetes</taxon>
        <taxon>Helotiales</taxon>
        <taxon>Sclerotiniaceae</taxon>
        <taxon>Sclerotinia</taxon>
    </lineage>
</organism>